<feature type="signal peptide" evidence="3">
    <location>
        <begin position="1"/>
        <end position="24"/>
    </location>
</feature>
<dbReference type="InterPro" id="IPR028081">
    <property type="entry name" value="Leu-bd"/>
</dbReference>
<dbReference type="RefSeq" id="WP_189566445.1">
    <property type="nucleotide sequence ID" value="NZ_BMXF01000004.1"/>
</dbReference>
<dbReference type="Pfam" id="PF13458">
    <property type="entry name" value="Peripla_BP_6"/>
    <property type="match status" value="1"/>
</dbReference>
<evidence type="ECO:0000256" key="1">
    <source>
        <dbReference type="ARBA" id="ARBA00010062"/>
    </source>
</evidence>
<organism evidence="5 6">
    <name type="scientific">Persicitalea jodogahamensis</name>
    <dbReference type="NCBI Taxonomy" id="402147"/>
    <lineage>
        <taxon>Bacteria</taxon>
        <taxon>Pseudomonadati</taxon>
        <taxon>Bacteroidota</taxon>
        <taxon>Cytophagia</taxon>
        <taxon>Cytophagales</taxon>
        <taxon>Spirosomataceae</taxon>
        <taxon>Persicitalea</taxon>
    </lineage>
</organism>
<protein>
    <recommendedName>
        <fullName evidence="4">Leucine-binding protein domain-containing protein</fullName>
    </recommendedName>
</protein>
<dbReference type="Gene3D" id="3.40.50.2300">
    <property type="match status" value="2"/>
</dbReference>
<proteinExistence type="inferred from homology"/>
<evidence type="ECO:0000313" key="5">
    <source>
        <dbReference type="EMBL" id="GHB80987.1"/>
    </source>
</evidence>
<dbReference type="InterPro" id="IPR011990">
    <property type="entry name" value="TPR-like_helical_dom_sf"/>
</dbReference>
<evidence type="ECO:0000313" key="6">
    <source>
        <dbReference type="Proteomes" id="UP000598271"/>
    </source>
</evidence>
<evidence type="ECO:0000256" key="2">
    <source>
        <dbReference type="ARBA" id="ARBA00022729"/>
    </source>
</evidence>
<evidence type="ECO:0000256" key="3">
    <source>
        <dbReference type="SAM" id="SignalP"/>
    </source>
</evidence>
<dbReference type="InterPro" id="IPR051010">
    <property type="entry name" value="BCAA_transport"/>
</dbReference>
<feature type="chain" id="PRO_5035163784" description="Leucine-binding protein domain-containing protein" evidence="3">
    <location>
        <begin position="25"/>
        <end position="574"/>
    </location>
</feature>
<dbReference type="SUPFAM" id="SSF48452">
    <property type="entry name" value="TPR-like"/>
    <property type="match status" value="1"/>
</dbReference>
<dbReference type="PANTHER" id="PTHR30483">
    <property type="entry name" value="LEUCINE-SPECIFIC-BINDING PROTEIN"/>
    <property type="match status" value="1"/>
</dbReference>
<feature type="domain" description="Leucine-binding protein" evidence="4">
    <location>
        <begin position="268"/>
        <end position="526"/>
    </location>
</feature>
<dbReference type="SUPFAM" id="SSF53822">
    <property type="entry name" value="Periplasmic binding protein-like I"/>
    <property type="match status" value="1"/>
</dbReference>
<dbReference type="PANTHER" id="PTHR30483:SF6">
    <property type="entry name" value="PERIPLASMIC BINDING PROTEIN OF ABC TRANSPORTER FOR NATURAL AMINO ACIDS"/>
    <property type="match status" value="1"/>
</dbReference>
<gene>
    <name evidence="5" type="ORF">GCM10007390_39560</name>
</gene>
<dbReference type="CDD" id="cd06268">
    <property type="entry name" value="PBP1_ABC_transporter_LIVBP-like"/>
    <property type="match status" value="1"/>
</dbReference>
<sequence length="574" mass="65877">MQRIGHYHRFLILGFIFFSQSSQAQLFDRPEQKFQDGINLYKQGRYEPAIQKFAEITSNSANDEYAPLAHFYYALSANKLKKYNEGNLMLRQLLTRYSTWPQRDEAYYLMATNYFDLLDYRRAFDALNRIGDARMSKDIQGLKQHYLKNVEDVATLKSLNSEYPNDRVVAVALVDLIQSKSSSKADLELSDRLTNQYNIDVNRPKKIETEKELTKNPPYEKKWTKGYYNVAVLFPYRLAEIKSTKRGLPNQYAYDYFAGLQIARQKLKSEGVNINIQAYDLGNEEDKSLDMINNAHFRHTDLIIGPLYSRPFELVSEFANVNGITMVNPLATDGSLLENGNLVYLAHPSIESQTMEVLRVVKSKTTVPIAAIYYGNNTKDSAMAFTYKEAINKAGGKVLEIKEISGDAPQMNEQISQFSTQKPNHVVLFCTDPKAGPALMNILSGRKINQVPVIATAHSFDFNRIRPTGYGSNLFLIAPDYVDITKESVKAFQNEYFGKTNTLPSIYSYQGYDQMLFFGRMLAKYNERMPDGLTLRTYEDDYLLSGFDYTQSRENTIPSILTYENKRWSPWKSN</sequence>
<dbReference type="AlphaFoldDB" id="A0A8J3DBT5"/>
<name>A0A8J3DBT5_9BACT</name>
<accession>A0A8J3DBT5</accession>
<comment type="caution">
    <text evidence="5">The sequence shown here is derived from an EMBL/GenBank/DDBJ whole genome shotgun (WGS) entry which is preliminary data.</text>
</comment>
<dbReference type="Gene3D" id="1.25.40.10">
    <property type="entry name" value="Tetratricopeptide repeat domain"/>
    <property type="match status" value="1"/>
</dbReference>
<evidence type="ECO:0000259" key="4">
    <source>
        <dbReference type="Pfam" id="PF13458"/>
    </source>
</evidence>
<dbReference type="InterPro" id="IPR028082">
    <property type="entry name" value="Peripla_BP_I"/>
</dbReference>
<comment type="similarity">
    <text evidence="1">Belongs to the leucine-binding protein family.</text>
</comment>
<reference evidence="5 6" key="1">
    <citation type="journal article" date="2014" name="Int. J. Syst. Evol. Microbiol.">
        <title>Complete genome sequence of Corynebacterium casei LMG S-19264T (=DSM 44701T), isolated from a smear-ripened cheese.</title>
        <authorList>
            <consortium name="US DOE Joint Genome Institute (JGI-PGF)"/>
            <person name="Walter F."/>
            <person name="Albersmeier A."/>
            <person name="Kalinowski J."/>
            <person name="Ruckert C."/>
        </authorList>
    </citation>
    <scope>NUCLEOTIDE SEQUENCE [LARGE SCALE GENOMIC DNA]</scope>
    <source>
        <strain evidence="5 6">KCTC 12866</strain>
    </source>
</reference>
<dbReference type="Proteomes" id="UP000598271">
    <property type="component" value="Unassembled WGS sequence"/>
</dbReference>
<keyword evidence="2 3" id="KW-0732">Signal</keyword>
<keyword evidence="6" id="KW-1185">Reference proteome</keyword>
<dbReference type="EMBL" id="BMXF01000004">
    <property type="protein sequence ID" value="GHB80987.1"/>
    <property type="molecule type" value="Genomic_DNA"/>
</dbReference>